<dbReference type="Gene3D" id="3.30.70.100">
    <property type="match status" value="1"/>
</dbReference>
<dbReference type="STRING" id="388408.LAX5112_04346"/>
<dbReference type="InterPro" id="IPR011008">
    <property type="entry name" value="Dimeric_a/b-barrel"/>
</dbReference>
<evidence type="ECO:0000259" key="1">
    <source>
        <dbReference type="Pfam" id="PF07110"/>
    </source>
</evidence>
<dbReference type="InterPro" id="IPR009799">
    <property type="entry name" value="EthD_dom"/>
</dbReference>
<gene>
    <name evidence="2" type="ORF">LAX5112_04346</name>
</gene>
<name>A0A0M7APP8_9HYPH</name>
<dbReference type="PANTHER" id="PTHR40260">
    <property type="entry name" value="BLR8190 PROTEIN"/>
    <property type="match status" value="1"/>
</dbReference>
<sequence length="102" mass="10886">MAFSLQVLYPVRPDTTFDYGYYAEKHMALVAEHMGPHASQVQATKGMAGGPDAPPEFYAVATMVFETKGQLEAALAAAGPVTADIPNYTNTRPQLLIGEVIG</sequence>
<reference evidence="3" key="1">
    <citation type="submission" date="2015-07" db="EMBL/GenBank/DDBJ databases">
        <authorList>
            <person name="Rodrigo-Torres Lidia"/>
            <person name="Arahal R.David."/>
        </authorList>
    </citation>
    <scope>NUCLEOTIDE SEQUENCE [LARGE SCALE GENOMIC DNA]</scope>
    <source>
        <strain evidence="3">CECT 5112</strain>
    </source>
</reference>
<dbReference type="Pfam" id="PF07110">
    <property type="entry name" value="EthD"/>
    <property type="match status" value="1"/>
</dbReference>
<organism evidence="2 3">
    <name type="scientific">Roseibium alexandrii</name>
    <dbReference type="NCBI Taxonomy" id="388408"/>
    <lineage>
        <taxon>Bacteria</taxon>
        <taxon>Pseudomonadati</taxon>
        <taxon>Pseudomonadota</taxon>
        <taxon>Alphaproteobacteria</taxon>
        <taxon>Hyphomicrobiales</taxon>
        <taxon>Stappiaceae</taxon>
        <taxon>Roseibium</taxon>
    </lineage>
</organism>
<keyword evidence="3" id="KW-1185">Reference proteome</keyword>
<dbReference type="OrthoDB" id="5343971at2"/>
<dbReference type="AlphaFoldDB" id="A0A0M7APP8"/>
<dbReference type="RefSeq" id="WP_040453119.1">
    <property type="nucleotide sequence ID" value="NZ_CXWD01000023.1"/>
</dbReference>
<evidence type="ECO:0000313" key="2">
    <source>
        <dbReference type="EMBL" id="CTQ75753.1"/>
    </source>
</evidence>
<dbReference type="NCBIfam" id="TIGR02118">
    <property type="entry name" value="EthD family reductase"/>
    <property type="match status" value="1"/>
</dbReference>
<dbReference type="EMBL" id="CXWD01000023">
    <property type="protein sequence ID" value="CTQ75753.1"/>
    <property type="molecule type" value="Genomic_DNA"/>
</dbReference>
<protein>
    <submittedName>
        <fullName evidence="2">EthD protein</fullName>
    </submittedName>
</protein>
<dbReference type="GO" id="GO:0016491">
    <property type="term" value="F:oxidoreductase activity"/>
    <property type="evidence" value="ECO:0007669"/>
    <property type="project" value="InterPro"/>
</dbReference>
<dbReference type="Proteomes" id="UP000053235">
    <property type="component" value="Unassembled WGS sequence"/>
</dbReference>
<dbReference type="SUPFAM" id="SSF54909">
    <property type="entry name" value="Dimeric alpha+beta barrel"/>
    <property type="match status" value="1"/>
</dbReference>
<proteinExistence type="predicted"/>
<evidence type="ECO:0000313" key="3">
    <source>
        <dbReference type="Proteomes" id="UP000053235"/>
    </source>
</evidence>
<dbReference type="PANTHER" id="PTHR40260:SF2">
    <property type="entry name" value="BLR8190 PROTEIN"/>
    <property type="match status" value="1"/>
</dbReference>
<accession>A0A0M7APP8</accession>
<feature type="domain" description="EthD" evidence="1">
    <location>
        <begin position="19"/>
        <end position="77"/>
    </location>
</feature>